<dbReference type="PRINTS" id="PR00320">
    <property type="entry name" value="GPROTEINBRPT"/>
</dbReference>
<dbReference type="OrthoDB" id="408728at2759"/>
<dbReference type="GeneID" id="101493225"/>
<dbReference type="Gene3D" id="2.130.10.10">
    <property type="entry name" value="YVTN repeat-like/Quinoprotein amine dehydrogenase"/>
    <property type="match status" value="2"/>
</dbReference>
<accession>A0A1S2YDA7</accession>
<dbReference type="Proteomes" id="UP000087171">
    <property type="component" value="Chromosome Ca5"/>
</dbReference>
<dbReference type="PROSITE" id="PS00678">
    <property type="entry name" value="WD_REPEATS_1"/>
    <property type="match status" value="1"/>
</dbReference>
<evidence type="ECO:0000313" key="4">
    <source>
        <dbReference type="Proteomes" id="UP000087171"/>
    </source>
</evidence>
<evidence type="ECO:0000256" key="1">
    <source>
        <dbReference type="ARBA" id="ARBA00022574"/>
    </source>
</evidence>
<evidence type="ECO:0000256" key="3">
    <source>
        <dbReference type="PROSITE-ProRule" id="PRU00221"/>
    </source>
</evidence>
<dbReference type="SUPFAM" id="SSF50978">
    <property type="entry name" value="WD40 repeat-like"/>
    <property type="match status" value="1"/>
</dbReference>
<name>A0A1S2YDA7_CICAR</name>
<dbReference type="PaxDb" id="3827-XP_004502686.1"/>
<dbReference type="PROSITE" id="PS50082">
    <property type="entry name" value="WD_REPEATS_2"/>
    <property type="match status" value="4"/>
</dbReference>
<protein>
    <submittedName>
        <fullName evidence="5">WD repeat-containing protein 44-like</fullName>
    </submittedName>
</protein>
<dbReference type="InterPro" id="IPR001680">
    <property type="entry name" value="WD40_rpt"/>
</dbReference>
<dbReference type="PANTHER" id="PTHR14221:SF57">
    <property type="entry name" value="TRANSDUCIN_WD40 REPEAT-LIKE SUPERFAMILY PROTEIN"/>
    <property type="match status" value="1"/>
</dbReference>
<dbReference type="PANTHER" id="PTHR14221">
    <property type="entry name" value="WD REPEAT DOMAIN 44"/>
    <property type="match status" value="1"/>
</dbReference>
<dbReference type="InterPro" id="IPR036322">
    <property type="entry name" value="WD40_repeat_dom_sf"/>
</dbReference>
<dbReference type="STRING" id="3827.A0A1S2YDA7"/>
<feature type="repeat" description="WD" evidence="3">
    <location>
        <begin position="393"/>
        <end position="427"/>
    </location>
</feature>
<reference evidence="4" key="1">
    <citation type="journal article" date="2013" name="Nat. Biotechnol.">
        <title>Draft genome sequence of chickpea (Cicer arietinum) provides a resource for trait improvement.</title>
        <authorList>
            <person name="Varshney R.K."/>
            <person name="Song C."/>
            <person name="Saxena R.K."/>
            <person name="Azam S."/>
            <person name="Yu S."/>
            <person name="Sharpe A.G."/>
            <person name="Cannon S."/>
            <person name="Baek J."/>
            <person name="Rosen B.D."/>
            <person name="Tar'an B."/>
            <person name="Millan T."/>
            <person name="Zhang X."/>
            <person name="Ramsay L.D."/>
            <person name="Iwata A."/>
            <person name="Wang Y."/>
            <person name="Nelson W."/>
            <person name="Farmer A.D."/>
            <person name="Gaur P.M."/>
            <person name="Soderlund C."/>
            <person name="Penmetsa R.V."/>
            <person name="Xu C."/>
            <person name="Bharti A.K."/>
            <person name="He W."/>
            <person name="Winter P."/>
            <person name="Zhao S."/>
            <person name="Hane J.K."/>
            <person name="Carrasquilla-Garcia N."/>
            <person name="Condie J.A."/>
            <person name="Upadhyaya H.D."/>
            <person name="Luo M.C."/>
            <person name="Thudi M."/>
            <person name="Gowda C.L."/>
            <person name="Singh N.P."/>
            <person name="Lichtenzveig J."/>
            <person name="Gali K.K."/>
            <person name="Rubio J."/>
            <person name="Nadarajan N."/>
            <person name="Dolezel J."/>
            <person name="Bansal K.C."/>
            <person name="Xu X."/>
            <person name="Edwards D."/>
            <person name="Zhang G."/>
            <person name="Kahl G."/>
            <person name="Gil J."/>
            <person name="Singh K.B."/>
            <person name="Datta S.K."/>
            <person name="Jackson S.A."/>
            <person name="Wang J."/>
            <person name="Cook D.R."/>
        </authorList>
    </citation>
    <scope>NUCLEOTIDE SEQUENCE [LARGE SCALE GENOMIC DNA]</scope>
    <source>
        <strain evidence="4">cv. CDC Frontier</strain>
    </source>
</reference>
<feature type="repeat" description="WD" evidence="3">
    <location>
        <begin position="538"/>
        <end position="568"/>
    </location>
</feature>
<keyword evidence="4" id="KW-1185">Reference proteome</keyword>
<dbReference type="AlphaFoldDB" id="A0A1S2YDA7"/>
<dbReference type="InterPro" id="IPR020472">
    <property type="entry name" value="WD40_PAC1"/>
</dbReference>
<evidence type="ECO:0000313" key="5">
    <source>
        <dbReference type="RefSeq" id="XP_004502686.1"/>
    </source>
</evidence>
<organism evidence="4 5">
    <name type="scientific">Cicer arietinum</name>
    <name type="common">Chickpea</name>
    <name type="synonym">Garbanzo</name>
    <dbReference type="NCBI Taxonomy" id="3827"/>
    <lineage>
        <taxon>Eukaryota</taxon>
        <taxon>Viridiplantae</taxon>
        <taxon>Streptophyta</taxon>
        <taxon>Embryophyta</taxon>
        <taxon>Tracheophyta</taxon>
        <taxon>Spermatophyta</taxon>
        <taxon>Magnoliopsida</taxon>
        <taxon>eudicotyledons</taxon>
        <taxon>Gunneridae</taxon>
        <taxon>Pentapetalae</taxon>
        <taxon>rosids</taxon>
        <taxon>fabids</taxon>
        <taxon>Fabales</taxon>
        <taxon>Fabaceae</taxon>
        <taxon>Papilionoideae</taxon>
        <taxon>50 kb inversion clade</taxon>
        <taxon>NPAAA clade</taxon>
        <taxon>Hologalegina</taxon>
        <taxon>IRL clade</taxon>
        <taxon>Cicereae</taxon>
        <taxon>Cicer</taxon>
    </lineage>
</organism>
<dbReference type="InterPro" id="IPR015943">
    <property type="entry name" value="WD40/YVTN_repeat-like_dom_sf"/>
</dbReference>
<dbReference type="SMART" id="SM00320">
    <property type="entry name" value="WD40"/>
    <property type="match status" value="7"/>
</dbReference>
<dbReference type="eggNOG" id="KOG0283">
    <property type="taxonomic scope" value="Eukaryota"/>
</dbReference>
<dbReference type="PROSITE" id="PS50294">
    <property type="entry name" value="WD_REPEATS_REGION"/>
    <property type="match status" value="3"/>
</dbReference>
<evidence type="ECO:0000256" key="2">
    <source>
        <dbReference type="ARBA" id="ARBA00022737"/>
    </source>
</evidence>
<dbReference type="KEGG" id="cam:101493225"/>
<reference evidence="5" key="2">
    <citation type="submission" date="2025-08" db="UniProtKB">
        <authorList>
            <consortium name="RefSeq"/>
        </authorList>
    </citation>
    <scope>IDENTIFICATION</scope>
    <source>
        <tissue evidence="5">Etiolated seedlings</tissue>
    </source>
</reference>
<dbReference type="InterPro" id="IPR019775">
    <property type="entry name" value="WD40_repeat_CS"/>
</dbReference>
<gene>
    <name evidence="5" type="primary">LOC101493225</name>
</gene>
<feature type="repeat" description="WD" evidence="3">
    <location>
        <begin position="249"/>
        <end position="282"/>
    </location>
</feature>
<proteinExistence type="predicted"/>
<dbReference type="InterPro" id="IPR040324">
    <property type="entry name" value="WDR44/Dgr2"/>
</dbReference>
<dbReference type="RefSeq" id="XP_004502686.1">
    <property type="nucleotide sequence ID" value="XM_004502629.3"/>
</dbReference>
<feature type="repeat" description="WD" evidence="3">
    <location>
        <begin position="353"/>
        <end position="393"/>
    </location>
</feature>
<dbReference type="Pfam" id="PF00400">
    <property type="entry name" value="WD40"/>
    <property type="match status" value="4"/>
</dbReference>
<keyword evidence="2" id="KW-0677">Repeat</keyword>
<sequence>MGSFSADEDSPFFDAQEDILSIADANSVDDGDKGVCVGFDYELWIRSPRSVGERRRKFMNSMGLSVDEIAHEILLDVEKEEIMDSVKDCCGSEEEFSSSRFSMSRCNSLNSSDEFGFVDNNNLTCQDDNLEKRVEDDGDEDSPKQLVVAKEYEDSVNVSMVPPYEGLLGRESEDTDGDVITRTMNRLRKGWFSRLRSMTCMVDSQVEGGEDGREEGRFGISGCRLQEVKVRQCRKKMKELSSLYLRQDIQAHKGSILTMKFSPDGQYLATGGEDGVVCVWQVVEEDRCNEIHIPEIDPSCVYFTVSDKSQLTPLFMDKEKLSKLKSMRKTLDSACVVFPPKIFRLLEKPLHEFRGHRSEVLDLSWSKKNCLLSSSVDKTVRLWQVNHEHCLKVFSHSNYVTSIQFNPVDDDYFISGSIDGKVRIWSIPDCQVVDWTDVRDIVTAVCYRPDAQGGIVGSLSGDCRFYKISENHLQLDSQLCLIGKKKLPGRGITGFQFLPQDSNKVMVTCADSQVRILDGLNVICKYKSLYTGSPRCASFTSDGKHILSAGEDSNVYLWNINQEEPYPVKSKKIRSCERFFSNASVAVPWHGLKSQITVNEQLNVLDKKSPPVIQLHPNPPASFSLGQEFFLESFPKGSATWPEEKLPVSSSKTKKTSLLHRSEYKMLKSSCKSTARAHAWGMVIVTAGWDGRIKSFHNYGLPVPV</sequence>
<keyword evidence="1 3" id="KW-0853">WD repeat</keyword>